<keyword evidence="1" id="KW-0547">Nucleotide-binding</keyword>
<dbReference type="GO" id="GO:0005524">
    <property type="term" value="F:ATP binding"/>
    <property type="evidence" value="ECO:0007669"/>
    <property type="project" value="UniProtKB-KW"/>
</dbReference>
<evidence type="ECO:0000313" key="6">
    <source>
        <dbReference type="Proteomes" id="UP000465601"/>
    </source>
</evidence>
<sequence length="345" mass="37878">MTKIQILKAGILTTIQDFGRIGYQQYGIPTSGGMDLYSLELANLLVGNQATEGALEFTMMPPSIAFHGEVDFAVTGGDFQPLLNNHPITMYQTQRAYRGDILSFKGLKSGCRGYLAVAGGFDIPIIMGSKSTYLRGAFGGLEGKRLKDGDLLQLNKPTEKPIINRIPHNMIPDYTVTNRTIRVVMGPEDDTFTPEGKEVFLHSQYQLTNQADRMGLRFDGPKVSHTKAADIVSGGINLGAIQVPGEGKPIIMMADHQTTGGYTKIANVISVDIPYLAQLKPGDSISFKEVSIEEAQELLAMQRSKIDGLKNQEDNTSNRKNLFIKSYNINVNGRIYKVDVEELKG</sequence>
<dbReference type="EMBL" id="WBZB01000013">
    <property type="protein sequence ID" value="KAB3531496.1"/>
    <property type="molecule type" value="Genomic_DNA"/>
</dbReference>
<dbReference type="Gene3D" id="2.40.100.10">
    <property type="entry name" value="Cyclophilin-like"/>
    <property type="match status" value="1"/>
</dbReference>
<dbReference type="PANTHER" id="PTHR43309:SF5">
    <property type="entry name" value="5-OXOPROLINASE SUBUNIT C"/>
    <property type="match status" value="1"/>
</dbReference>
<keyword evidence="3" id="KW-0067">ATP-binding</keyword>
<keyword evidence="2" id="KW-0378">Hydrolase</keyword>
<dbReference type="NCBIfam" id="TIGR00724">
    <property type="entry name" value="urea_amlyse_rel"/>
    <property type="match status" value="1"/>
</dbReference>
<name>A0A833HQ63_9FIRM</name>
<organism evidence="5 6">
    <name type="scientific">Alkaliphilus serpentinus</name>
    <dbReference type="NCBI Taxonomy" id="1482731"/>
    <lineage>
        <taxon>Bacteria</taxon>
        <taxon>Bacillati</taxon>
        <taxon>Bacillota</taxon>
        <taxon>Clostridia</taxon>
        <taxon>Peptostreptococcales</taxon>
        <taxon>Natronincolaceae</taxon>
        <taxon>Alkaliphilus</taxon>
    </lineage>
</organism>
<dbReference type="SMART" id="SM00797">
    <property type="entry name" value="AHS2"/>
    <property type="match status" value="1"/>
</dbReference>
<dbReference type="InterPro" id="IPR052708">
    <property type="entry name" value="PxpC"/>
</dbReference>
<keyword evidence="5" id="KW-0808">Transferase</keyword>
<comment type="caution">
    <text evidence="5">The sequence shown here is derived from an EMBL/GenBank/DDBJ whole genome shotgun (WGS) entry which is preliminary data.</text>
</comment>
<evidence type="ECO:0000256" key="2">
    <source>
        <dbReference type="ARBA" id="ARBA00022801"/>
    </source>
</evidence>
<dbReference type="PANTHER" id="PTHR43309">
    <property type="entry name" value="5-OXOPROLINASE SUBUNIT C"/>
    <property type="match status" value="1"/>
</dbReference>
<dbReference type="AlphaFoldDB" id="A0A833HQ63"/>
<dbReference type="OrthoDB" id="9782422at2"/>
<dbReference type="InterPro" id="IPR029000">
    <property type="entry name" value="Cyclophilin-like_dom_sf"/>
</dbReference>
<accession>A0A833HQ63</accession>
<dbReference type="SUPFAM" id="SSF50891">
    <property type="entry name" value="Cyclophilin-like"/>
    <property type="match status" value="1"/>
</dbReference>
<dbReference type="GO" id="GO:0016740">
    <property type="term" value="F:transferase activity"/>
    <property type="evidence" value="ECO:0007669"/>
    <property type="project" value="UniProtKB-KW"/>
</dbReference>
<reference evidence="5 6" key="1">
    <citation type="submission" date="2019-10" db="EMBL/GenBank/DDBJ databases">
        <title>Alkaliphilus serpentinus sp. nov. and Alkaliphilus pronyensis sp. nov., two novel anaerobic alkaliphilic species isolated from the serpentinized-hosted hydrothermal field of the Prony Bay (New Caledonia).</title>
        <authorList>
            <person name="Postec A."/>
        </authorList>
    </citation>
    <scope>NUCLEOTIDE SEQUENCE [LARGE SCALE GENOMIC DNA]</scope>
    <source>
        <strain evidence="5 6">LacT</strain>
    </source>
</reference>
<dbReference type="InterPro" id="IPR003778">
    <property type="entry name" value="CT_A_B"/>
</dbReference>
<protein>
    <submittedName>
        <fullName evidence="5">Biotin-dependent carboxyltransferase family protein</fullName>
    </submittedName>
</protein>
<dbReference type="GO" id="GO:0016787">
    <property type="term" value="F:hydrolase activity"/>
    <property type="evidence" value="ECO:0007669"/>
    <property type="project" value="UniProtKB-KW"/>
</dbReference>
<evidence type="ECO:0000256" key="1">
    <source>
        <dbReference type="ARBA" id="ARBA00022741"/>
    </source>
</evidence>
<keyword evidence="6" id="KW-1185">Reference proteome</keyword>
<dbReference type="Proteomes" id="UP000465601">
    <property type="component" value="Unassembled WGS sequence"/>
</dbReference>
<dbReference type="RefSeq" id="WP_151865224.1">
    <property type="nucleotide sequence ID" value="NZ_WBZB01000013.1"/>
</dbReference>
<evidence type="ECO:0000256" key="3">
    <source>
        <dbReference type="ARBA" id="ARBA00022840"/>
    </source>
</evidence>
<dbReference type="Pfam" id="PF02626">
    <property type="entry name" value="CT_A_B"/>
    <property type="match status" value="1"/>
</dbReference>
<proteinExistence type="predicted"/>
<feature type="domain" description="Carboxyltransferase" evidence="4">
    <location>
        <begin position="25"/>
        <end position="306"/>
    </location>
</feature>
<gene>
    <name evidence="5" type="ORF">F8153_04785</name>
</gene>
<evidence type="ECO:0000259" key="4">
    <source>
        <dbReference type="SMART" id="SM00797"/>
    </source>
</evidence>
<evidence type="ECO:0000313" key="5">
    <source>
        <dbReference type="EMBL" id="KAB3531496.1"/>
    </source>
</evidence>